<reference evidence="2" key="1">
    <citation type="submission" date="2025-08" db="UniProtKB">
        <authorList>
            <consortium name="Ensembl"/>
        </authorList>
    </citation>
    <scope>IDENTIFICATION</scope>
</reference>
<dbReference type="GeneTree" id="ENSGT01120000277445"/>
<protein>
    <recommendedName>
        <fullName evidence="4">Tc1-like transposase DDE domain-containing protein</fullName>
    </recommendedName>
</protein>
<keyword evidence="1" id="KW-0472">Membrane</keyword>
<evidence type="ECO:0000313" key="3">
    <source>
        <dbReference type="Proteomes" id="UP000261580"/>
    </source>
</evidence>
<evidence type="ECO:0008006" key="4">
    <source>
        <dbReference type="Google" id="ProtNLM"/>
    </source>
</evidence>
<reference evidence="2" key="2">
    <citation type="submission" date="2025-09" db="UniProtKB">
        <authorList>
            <consortium name="Ensembl"/>
        </authorList>
    </citation>
    <scope>IDENTIFICATION</scope>
</reference>
<dbReference type="AlphaFoldDB" id="A0A3Q4MMX6"/>
<evidence type="ECO:0000313" key="2">
    <source>
        <dbReference type="Ensembl" id="ENSNBRP00000014874.1"/>
    </source>
</evidence>
<accession>A0A3Q4MMX6</accession>
<keyword evidence="1" id="KW-0812">Transmembrane</keyword>
<dbReference type="STRING" id="32507.ENSNBRP00000014874"/>
<dbReference type="Gene3D" id="3.30.420.10">
    <property type="entry name" value="Ribonuclease H-like superfamily/Ribonuclease H"/>
    <property type="match status" value="1"/>
</dbReference>
<evidence type="ECO:0000256" key="1">
    <source>
        <dbReference type="SAM" id="Phobius"/>
    </source>
</evidence>
<keyword evidence="3" id="KW-1185">Reference proteome</keyword>
<dbReference type="Ensembl" id="ENSNBRT00000015282.1">
    <property type="protein sequence ID" value="ENSNBRP00000014874.1"/>
    <property type="gene ID" value="ENSNBRG00000011508.1"/>
</dbReference>
<organism evidence="2 3">
    <name type="scientific">Neolamprologus brichardi</name>
    <name type="common">Fairy cichlid</name>
    <name type="synonym">Lamprologus brichardi</name>
    <dbReference type="NCBI Taxonomy" id="32507"/>
    <lineage>
        <taxon>Eukaryota</taxon>
        <taxon>Metazoa</taxon>
        <taxon>Chordata</taxon>
        <taxon>Craniata</taxon>
        <taxon>Vertebrata</taxon>
        <taxon>Euteleostomi</taxon>
        <taxon>Actinopterygii</taxon>
        <taxon>Neopterygii</taxon>
        <taxon>Teleostei</taxon>
        <taxon>Neoteleostei</taxon>
        <taxon>Acanthomorphata</taxon>
        <taxon>Ovalentaria</taxon>
        <taxon>Cichlomorphae</taxon>
        <taxon>Cichliformes</taxon>
        <taxon>Cichlidae</taxon>
        <taxon>African cichlids</taxon>
        <taxon>Pseudocrenilabrinae</taxon>
        <taxon>Lamprologini</taxon>
        <taxon>Neolamprologus</taxon>
    </lineage>
</organism>
<feature type="transmembrane region" description="Helical" evidence="1">
    <location>
        <begin position="90"/>
        <end position="112"/>
    </location>
</feature>
<dbReference type="GO" id="GO:0003676">
    <property type="term" value="F:nucleic acid binding"/>
    <property type="evidence" value="ECO:0007669"/>
    <property type="project" value="InterPro"/>
</dbReference>
<sequence>LRVGTLTCPIAGRFIVSPSLKSMEDMQETGSYLRRQDRYLLFCVRRNRMSIARALPNNIQEATGVTVSYETVGNRLHGGNWWSRFTLNTFSLAFCFILILSTAFGGGSVMAWQTSLVLNGGNLNLERYRDEILQLVAIPYFLSPGPNSVLQDDNACPHGARFIRDYFDNVGREWGGWNSLLAVMTSTPEVQAAWDAVYARATNNRALCQDIVALLNFQYDLFL</sequence>
<dbReference type="Proteomes" id="UP000261580">
    <property type="component" value="Unassembled WGS sequence"/>
</dbReference>
<dbReference type="InterPro" id="IPR036397">
    <property type="entry name" value="RNaseH_sf"/>
</dbReference>
<name>A0A3Q4MMX6_NEOBR</name>
<proteinExistence type="predicted"/>
<keyword evidence="1" id="KW-1133">Transmembrane helix</keyword>